<sequence>MSFHKKLQEVDDGSFDELLKKIEQQTEDKAEREKLLTEIVLQNFMRRCALNSQKGRENLKPSSGTDLIPEKLKSYIENIQASEPMFVIEKRLTNSDLNETSQGRLSIPESKINADQFLGKQEIEKLNKDGALPVTLIEIGTDPVVETNLRLKKWKTNYGLTEKWNVVKRRNEEKFKSVDGVNAVIQLWSFRHKSRLYFALNVVEEEAKTGVAITNGNNGGGSSSSLNKSNTA</sequence>
<accession>A0A6P5WV31</accession>
<dbReference type="GO" id="GO:0003677">
    <property type="term" value="F:DNA binding"/>
    <property type="evidence" value="ECO:0007669"/>
    <property type="project" value="UniProtKB-KW"/>
</dbReference>
<reference evidence="8" key="1">
    <citation type="submission" date="2025-08" db="UniProtKB">
        <authorList>
            <consortium name="RefSeq"/>
        </authorList>
    </citation>
    <scope>IDENTIFICATION</scope>
    <source>
        <tissue evidence="8">Fruit stalk</tissue>
    </source>
</reference>
<evidence type="ECO:0000313" key="8">
    <source>
        <dbReference type="RefSeq" id="XP_022719693.1"/>
    </source>
</evidence>
<protein>
    <submittedName>
        <fullName evidence="8">Uncharacterized protein LOC111277530</fullName>
    </submittedName>
</protein>
<evidence type="ECO:0000256" key="4">
    <source>
        <dbReference type="ARBA" id="ARBA00023163"/>
    </source>
</evidence>
<keyword evidence="5" id="KW-0539">Nucleus</keyword>
<keyword evidence="7" id="KW-1185">Reference proteome</keyword>
<dbReference type="PANTHER" id="PTHR31541">
    <property type="entry name" value="B3 DOMAIN PLANT PROTEIN-RELATED"/>
    <property type="match status" value="1"/>
</dbReference>
<keyword evidence="3" id="KW-0238">DNA-binding</keyword>
<dbReference type="InterPro" id="IPR015300">
    <property type="entry name" value="DNA-bd_pseudobarrel_sf"/>
</dbReference>
<dbReference type="RefSeq" id="XP_022719693.1">
    <property type="nucleotide sequence ID" value="XM_022863958.1"/>
</dbReference>
<dbReference type="GO" id="GO:0005634">
    <property type="term" value="C:nucleus"/>
    <property type="evidence" value="ECO:0007669"/>
    <property type="project" value="UniProtKB-SubCell"/>
</dbReference>
<comment type="subcellular location">
    <subcellularLocation>
        <location evidence="1">Nucleus</location>
    </subcellularLocation>
</comment>
<dbReference type="Gene3D" id="2.40.330.10">
    <property type="entry name" value="DNA-binding pseudobarrel domain"/>
    <property type="match status" value="1"/>
</dbReference>
<evidence type="ECO:0000256" key="1">
    <source>
        <dbReference type="ARBA" id="ARBA00004123"/>
    </source>
</evidence>
<evidence type="ECO:0000256" key="5">
    <source>
        <dbReference type="ARBA" id="ARBA00023242"/>
    </source>
</evidence>
<evidence type="ECO:0000313" key="7">
    <source>
        <dbReference type="Proteomes" id="UP000515121"/>
    </source>
</evidence>
<keyword evidence="2" id="KW-0805">Transcription regulation</keyword>
<evidence type="ECO:0000256" key="2">
    <source>
        <dbReference type="ARBA" id="ARBA00023015"/>
    </source>
</evidence>
<gene>
    <name evidence="8" type="primary">LOC111277530</name>
</gene>
<feature type="compositionally biased region" description="Low complexity" evidence="6">
    <location>
        <begin position="223"/>
        <end position="232"/>
    </location>
</feature>
<proteinExistence type="predicted"/>
<name>A0A6P5WV31_DURZI</name>
<dbReference type="OrthoDB" id="1090008at2759"/>
<dbReference type="AlphaFoldDB" id="A0A6P5WV31"/>
<dbReference type="InterPro" id="IPR005508">
    <property type="entry name" value="At2g31720-like"/>
</dbReference>
<evidence type="ECO:0000256" key="3">
    <source>
        <dbReference type="ARBA" id="ARBA00023125"/>
    </source>
</evidence>
<dbReference type="KEGG" id="dzi:111277530"/>
<dbReference type="Proteomes" id="UP000515121">
    <property type="component" value="Unplaced"/>
</dbReference>
<dbReference type="GeneID" id="111277530"/>
<dbReference type="PANTHER" id="PTHR31541:SF60">
    <property type="entry name" value="TF-B3 DOMAIN-CONTAINING PROTEIN"/>
    <property type="match status" value="1"/>
</dbReference>
<evidence type="ECO:0000256" key="6">
    <source>
        <dbReference type="SAM" id="MobiDB-lite"/>
    </source>
</evidence>
<feature type="region of interest" description="Disordered" evidence="6">
    <location>
        <begin position="212"/>
        <end position="232"/>
    </location>
</feature>
<organism evidence="7 8">
    <name type="scientific">Durio zibethinus</name>
    <name type="common">Durian</name>
    <dbReference type="NCBI Taxonomy" id="66656"/>
    <lineage>
        <taxon>Eukaryota</taxon>
        <taxon>Viridiplantae</taxon>
        <taxon>Streptophyta</taxon>
        <taxon>Embryophyta</taxon>
        <taxon>Tracheophyta</taxon>
        <taxon>Spermatophyta</taxon>
        <taxon>Magnoliopsida</taxon>
        <taxon>eudicotyledons</taxon>
        <taxon>Gunneridae</taxon>
        <taxon>Pentapetalae</taxon>
        <taxon>rosids</taxon>
        <taxon>malvids</taxon>
        <taxon>Malvales</taxon>
        <taxon>Malvaceae</taxon>
        <taxon>Helicteroideae</taxon>
        <taxon>Durio</taxon>
    </lineage>
</organism>
<keyword evidence="4" id="KW-0804">Transcription</keyword>
<dbReference type="Pfam" id="PF03754">
    <property type="entry name" value="At2g31720-like"/>
    <property type="match status" value="1"/>
</dbReference>